<evidence type="ECO:0000313" key="5">
    <source>
        <dbReference type="EMBL" id="CAB9502474.1"/>
    </source>
</evidence>
<accession>A0A9N8DMI3</accession>
<name>A0A9N8DMI3_9STRA</name>
<dbReference type="Proteomes" id="UP001153069">
    <property type="component" value="Unassembled WGS sequence"/>
</dbReference>
<dbReference type="EMBL" id="CAICTM010000136">
    <property type="protein sequence ID" value="CAB9502474.1"/>
    <property type="molecule type" value="Genomic_DNA"/>
</dbReference>
<protein>
    <submittedName>
        <fullName evidence="5">Aralkylamine N-acetyltransferase</fullName>
    </submittedName>
</protein>
<dbReference type="PANTHER" id="PTHR10908">
    <property type="entry name" value="SEROTONIN N-ACETYLTRANSFERASE"/>
    <property type="match status" value="1"/>
</dbReference>
<keyword evidence="2" id="KW-0012">Acyltransferase</keyword>
<dbReference type="InterPro" id="IPR000182">
    <property type="entry name" value="GNAT_dom"/>
</dbReference>
<dbReference type="Gene3D" id="3.40.630.30">
    <property type="match status" value="1"/>
</dbReference>
<evidence type="ECO:0000313" key="6">
    <source>
        <dbReference type="Proteomes" id="UP001153069"/>
    </source>
</evidence>
<evidence type="ECO:0000256" key="3">
    <source>
        <dbReference type="SAM" id="SignalP"/>
    </source>
</evidence>
<keyword evidence="6" id="KW-1185">Reference proteome</keyword>
<feature type="domain" description="N-acetyltransferase" evidence="4">
    <location>
        <begin position="68"/>
        <end position="237"/>
    </location>
</feature>
<reference evidence="5" key="1">
    <citation type="submission" date="2020-06" db="EMBL/GenBank/DDBJ databases">
        <authorList>
            <consortium name="Plant Systems Biology data submission"/>
        </authorList>
    </citation>
    <scope>NUCLEOTIDE SEQUENCE</scope>
    <source>
        <strain evidence="5">D6</strain>
    </source>
</reference>
<evidence type="ECO:0000259" key="4">
    <source>
        <dbReference type="PROSITE" id="PS51186"/>
    </source>
</evidence>
<organism evidence="5 6">
    <name type="scientific">Seminavis robusta</name>
    <dbReference type="NCBI Taxonomy" id="568900"/>
    <lineage>
        <taxon>Eukaryota</taxon>
        <taxon>Sar</taxon>
        <taxon>Stramenopiles</taxon>
        <taxon>Ochrophyta</taxon>
        <taxon>Bacillariophyta</taxon>
        <taxon>Bacillariophyceae</taxon>
        <taxon>Bacillariophycidae</taxon>
        <taxon>Naviculales</taxon>
        <taxon>Naviculaceae</taxon>
        <taxon>Seminavis</taxon>
    </lineage>
</organism>
<dbReference type="AlphaFoldDB" id="A0A9N8DMI3"/>
<dbReference type="OrthoDB" id="75169at2759"/>
<evidence type="ECO:0000256" key="1">
    <source>
        <dbReference type="ARBA" id="ARBA00022679"/>
    </source>
</evidence>
<proteinExistence type="predicted"/>
<keyword evidence="3" id="KW-0732">Signal</keyword>
<feature type="signal peptide" evidence="3">
    <location>
        <begin position="1"/>
        <end position="25"/>
    </location>
</feature>
<dbReference type="PANTHER" id="PTHR10908:SF0">
    <property type="entry name" value="SEROTONIN N-ACETYLTRANSFERASE"/>
    <property type="match status" value="1"/>
</dbReference>
<feature type="chain" id="PRO_5040413762" evidence="3">
    <location>
        <begin position="26"/>
        <end position="237"/>
    </location>
</feature>
<evidence type="ECO:0000256" key="2">
    <source>
        <dbReference type="ARBA" id="ARBA00023315"/>
    </source>
</evidence>
<comment type="caution">
    <text evidence="5">The sequence shown here is derived from an EMBL/GenBank/DDBJ whole genome shotgun (WGS) entry which is preliminary data.</text>
</comment>
<dbReference type="CDD" id="cd04301">
    <property type="entry name" value="NAT_SF"/>
    <property type="match status" value="1"/>
</dbReference>
<dbReference type="SUPFAM" id="SSF55729">
    <property type="entry name" value="Acyl-CoA N-acyltransferases (Nat)"/>
    <property type="match status" value="1"/>
</dbReference>
<dbReference type="Pfam" id="PF00583">
    <property type="entry name" value="Acetyltransf_1"/>
    <property type="match status" value="1"/>
</dbReference>
<dbReference type="InterPro" id="IPR016181">
    <property type="entry name" value="Acyl_CoA_acyltransferase"/>
</dbReference>
<dbReference type="InterPro" id="IPR051635">
    <property type="entry name" value="SNAT-like"/>
</dbReference>
<keyword evidence="1" id="KW-0808">Transferase</keyword>
<gene>
    <name evidence="5" type="ORF">SEMRO_137_G064510.1</name>
</gene>
<dbReference type="PROSITE" id="PS51186">
    <property type="entry name" value="GNAT"/>
    <property type="match status" value="1"/>
</dbReference>
<sequence>MNPSTFVLWILSAVLLSLQTYQTNSLVPHTGFPLAHTVRSSLISSSITTTSNCSHSDDETALSQRHAISYRSPSANDIASCLAIESASYPPDEAATLESLTYRQANAGDYFQCAVINNNDDNNDNAAIIGFVCATRCDEFAEESMSTHSPDGPLLAIHSVVVEESFRRQGIATAMLQAYLEKVEAENSDTDGSIESVVLLAKEQLLDFYRNCGFQVNGPSSIVHGEDLWYELEKRLD</sequence>
<dbReference type="GO" id="GO:0008080">
    <property type="term" value="F:N-acetyltransferase activity"/>
    <property type="evidence" value="ECO:0007669"/>
    <property type="project" value="UniProtKB-ARBA"/>
</dbReference>